<organism evidence="1">
    <name type="scientific">Shewanella frigidimarina</name>
    <dbReference type="NCBI Taxonomy" id="56812"/>
    <lineage>
        <taxon>Bacteria</taxon>
        <taxon>Pseudomonadati</taxon>
        <taxon>Pseudomonadota</taxon>
        <taxon>Gammaproteobacteria</taxon>
        <taxon>Alteromonadales</taxon>
        <taxon>Shewanellaceae</taxon>
        <taxon>Shewanella</taxon>
    </lineage>
</organism>
<evidence type="ECO:0000313" key="1">
    <source>
        <dbReference type="EMBL" id="KVX02382.1"/>
    </source>
</evidence>
<evidence type="ECO:0008006" key="3">
    <source>
        <dbReference type="Google" id="ProtNLM"/>
    </source>
</evidence>
<reference evidence="1 2" key="1">
    <citation type="submission" date="2016-01" db="EMBL/GenBank/DDBJ databases">
        <title>Draft genome of the antarctic isolate Shewanella frigidimarina Ag06-30.</title>
        <authorList>
            <person name="Parmeciano Di Noto G."/>
            <person name="Vazquez S."/>
            <person name="Mac Cormack W."/>
            <person name="Iriarte A."/>
            <person name="Quiroga C."/>
        </authorList>
    </citation>
    <scope>NUCLEOTIDE SEQUENCE [LARGE SCALE GENOMIC DNA]</scope>
    <source>
        <strain evidence="1 2">Ag06-30</strain>
    </source>
</reference>
<dbReference type="RefSeq" id="WP_059745444.1">
    <property type="nucleotide sequence ID" value="NZ_LRDC01000014.1"/>
</dbReference>
<name>A0A106C179_SHEFR</name>
<dbReference type="EMBL" id="LRDC01000014">
    <property type="protein sequence ID" value="KVX02382.1"/>
    <property type="molecule type" value="Genomic_DNA"/>
</dbReference>
<protein>
    <recommendedName>
        <fullName evidence="3">Transposase</fullName>
    </recommendedName>
</protein>
<comment type="caution">
    <text evidence="1">The sequence shown here is derived from an EMBL/GenBank/DDBJ whole genome shotgun (WGS) entry which is preliminary data.</text>
</comment>
<sequence>MDNLVDVFCGVDDFCAIFIPQWEKQCLTGGTHKRQRQSRMGMSEIMTISILFHTSNHRDFKNHHTGYLALLFK</sequence>
<dbReference type="Proteomes" id="UP000055702">
    <property type="component" value="Unassembled WGS sequence"/>
</dbReference>
<accession>A0A106C179</accession>
<proteinExistence type="predicted"/>
<evidence type="ECO:0000313" key="2">
    <source>
        <dbReference type="Proteomes" id="UP000055702"/>
    </source>
</evidence>
<gene>
    <name evidence="1" type="ORF">AWJ07_14670</name>
</gene>
<dbReference type="AlphaFoldDB" id="A0A106C179"/>